<evidence type="ECO:0000313" key="7">
    <source>
        <dbReference type="Proteomes" id="UP000594454"/>
    </source>
</evidence>
<sequence length="503" mass="55552">MLKLCKINACSDGMLGLHLSRAPWDPYPWVSGIQDTSTAYLAGIRIGDTILEVNGFDIVGQKISELAALIRGHWKSGANDVQFLVWRHKTEPNALNQQSLQKFATCFQNIAQLLECPICLEVVKPPGWQCCNGHVLCNSCRLRTTKCSICRVTLGPRGRCLLADKIFTLLAETFPCNATPKTTDTSCKEQKGITIARPFAAIKYIKRKSKQIVTIKVGPEVTENGKESPAPVATSTTLNKSYHCPTGKSCVNPTSSEGHKFQLLCSQWDVLTHLRRVHQLSVTQHYGTYGEPIEVQLMNKSISCISLIPGEAPEEGTSILDPSTQHSTKYSCERSDSKILSAPNQVLMSTNERGEEGGEESILSNRRTSTAPGDEVCANAIDRANDKISELFFVARMSNLERQPSGEGSQKGGGNAHAQGNERCAIFIWYCGSEENAKKFQAVIECKRSDAATATVTNTSITRKWKGFIHPLTKTWNSIRCQKEFLELEFDVANFFDIVIKAK</sequence>
<gene>
    <name evidence="6" type="ORF">HERILL_LOCUS7369</name>
</gene>
<dbReference type="SUPFAM" id="SSF50156">
    <property type="entry name" value="PDZ domain-like"/>
    <property type="match status" value="1"/>
</dbReference>
<dbReference type="OMA" id="HCFVPAD"/>
<evidence type="ECO:0000259" key="5">
    <source>
        <dbReference type="PROSITE" id="PS50106"/>
    </source>
</evidence>
<evidence type="ECO:0000256" key="1">
    <source>
        <dbReference type="ARBA" id="ARBA00022723"/>
    </source>
</evidence>
<dbReference type="CDD" id="cd00136">
    <property type="entry name" value="PDZ_canonical"/>
    <property type="match status" value="1"/>
</dbReference>
<evidence type="ECO:0000256" key="2">
    <source>
        <dbReference type="ARBA" id="ARBA00022771"/>
    </source>
</evidence>
<dbReference type="SUPFAM" id="SSF57850">
    <property type="entry name" value="RING/U-box"/>
    <property type="match status" value="1"/>
</dbReference>
<feature type="compositionally biased region" description="Polar residues" evidence="4">
    <location>
        <begin position="320"/>
        <end position="330"/>
    </location>
</feature>
<dbReference type="Proteomes" id="UP000594454">
    <property type="component" value="Chromosome 3"/>
</dbReference>
<dbReference type="GO" id="GO:0008270">
    <property type="term" value="F:zinc ion binding"/>
    <property type="evidence" value="ECO:0007669"/>
    <property type="project" value="UniProtKB-KW"/>
</dbReference>
<feature type="region of interest" description="Disordered" evidence="4">
    <location>
        <begin position="315"/>
        <end position="335"/>
    </location>
</feature>
<dbReference type="PANTHER" id="PTHR10315:SF155">
    <property type="entry name" value="IP10571P"/>
    <property type="match status" value="1"/>
</dbReference>
<evidence type="ECO:0000256" key="4">
    <source>
        <dbReference type="SAM" id="MobiDB-lite"/>
    </source>
</evidence>
<keyword evidence="7" id="KW-1185">Reference proteome</keyword>
<dbReference type="InParanoid" id="A0A7R8YU91"/>
<protein>
    <recommendedName>
        <fullName evidence="5">PDZ domain-containing protein</fullName>
    </recommendedName>
</protein>
<dbReference type="CDD" id="cd16571">
    <property type="entry name" value="RING-HC_SIAHs"/>
    <property type="match status" value="1"/>
</dbReference>
<dbReference type="InterPro" id="IPR013083">
    <property type="entry name" value="Znf_RING/FYVE/PHD"/>
</dbReference>
<feature type="compositionally biased region" description="Polar residues" evidence="4">
    <location>
        <begin position="362"/>
        <end position="371"/>
    </location>
</feature>
<dbReference type="GO" id="GO:0061630">
    <property type="term" value="F:ubiquitin protein ligase activity"/>
    <property type="evidence" value="ECO:0007669"/>
    <property type="project" value="TreeGrafter"/>
</dbReference>
<dbReference type="GO" id="GO:0005737">
    <property type="term" value="C:cytoplasm"/>
    <property type="evidence" value="ECO:0007669"/>
    <property type="project" value="TreeGrafter"/>
</dbReference>
<dbReference type="OrthoDB" id="4788989at2759"/>
<dbReference type="InterPro" id="IPR041489">
    <property type="entry name" value="PDZ_6"/>
</dbReference>
<evidence type="ECO:0000313" key="6">
    <source>
        <dbReference type="EMBL" id="CAD7084481.1"/>
    </source>
</evidence>
<reference evidence="6 7" key="1">
    <citation type="submission" date="2020-11" db="EMBL/GenBank/DDBJ databases">
        <authorList>
            <person name="Wallbank WR R."/>
            <person name="Pardo Diaz C."/>
            <person name="Kozak K."/>
            <person name="Martin S."/>
            <person name="Jiggins C."/>
            <person name="Moest M."/>
            <person name="Warren A I."/>
            <person name="Generalovic N T."/>
            <person name="Byers J.R.P. K."/>
            <person name="Montejo-Kovacevich G."/>
            <person name="Yen C E."/>
        </authorList>
    </citation>
    <scope>NUCLEOTIDE SEQUENCE [LARGE SCALE GENOMIC DNA]</scope>
</reference>
<dbReference type="PANTHER" id="PTHR10315">
    <property type="entry name" value="E3 UBIQUITIN PROTEIN LIGASE SIAH"/>
    <property type="match status" value="1"/>
</dbReference>
<dbReference type="InterPro" id="IPR036034">
    <property type="entry name" value="PDZ_sf"/>
</dbReference>
<dbReference type="InterPro" id="IPR049548">
    <property type="entry name" value="Sina-like_RING"/>
</dbReference>
<feature type="domain" description="PDZ" evidence="5">
    <location>
        <begin position="4"/>
        <end position="71"/>
    </location>
</feature>
<dbReference type="AlphaFoldDB" id="A0A7R8YU91"/>
<dbReference type="FunFam" id="3.30.40.10:FF:000741">
    <property type="entry name" value="Uncharacterized protein, isoform A"/>
    <property type="match status" value="1"/>
</dbReference>
<keyword evidence="3" id="KW-0862">Zinc</keyword>
<dbReference type="Gene3D" id="3.30.40.10">
    <property type="entry name" value="Zinc/RING finger domain, C3HC4 (zinc finger)"/>
    <property type="match status" value="1"/>
</dbReference>
<keyword evidence="1" id="KW-0479">Metal-binding</keyword>
<keyword evidence="2" id="KW-0863">Zinc-finger</keyword>
<dbReference type="InterPro" id="IPR052088">
    <property type="entry name" value="E3_ubiquitin-ligase_SINA"/>
</dbReference>
<dbReference type="Pfam" id="PF21362">
    <property type="entry name" value="Sina_RING"/>
    <property type="match status" value="1"/>
</dbReference>
<dbReference type="InterPro" id="IPR001478">
    <property type="entry name" value="PDZ"/>
</dbReference>
<evidence type="ECO:0000256" key="3">
    <source>
        <dbReference type="ARBA" id="ARBA00022833"/>
    </source>
</evidence>
<name>A0A7R8YU91_HERIL</name>
<dbReference type="EMBL" id="LR899011">
    <property type="protein sequence ID" value="CAD7084481.1"/>
    <property type="molecule type" value="Genomic_DNA"/>
</dbReference>
<organism evidence="6 7">
    <name type="scientific">Hermetia illucens</name>
    <name type="common">Black soldier fly</name>
    <dbReference type="NCBI Taxonomy" id="343691"/>
    <lineage>
        <taxon>Eukaryota</taxon>
        <taxon>Metazoa</taxon>
        <taxon>Ecdysozoa</taxon>
        <taxon>Arthropoda</taxon>
        <taxon>Hexapoda</taxon>
        <taxon>Insecta</taxon>
        <taxon>Pterygota</taxon>
        <taxon>Neoptera</taxon>
        <taxon>Endopterygota</taxon>
        <taxon>Diptera</taxon>
        <taxon>Brachycera</taxon>
        <taxon>Stratiomyomorpha</taxon>
        <taxon>Stratiomyidae</taxon>
        <taxon>Hermetiinae</taxon>
        <taxon>Hermetia</taxon>
    </lineage>
</organism>
<accession>A0A7R8YU91</accession>
<dbReference type="Gene3D" id="2.30.42.10">
    <property type="match status" value="1"/>
</dbReference>
<dbReference type="Pfam" id="PF17820">
    <property type="entry name" value="PDZ_6"/>
    <property type="match status" value="1"/>
</dbReference>
<dbReference type="PROSITE" id="PS50106">
    <property type="entry name" value="PDZ"/>
    <property type="match status" value="1"/>
</dbReference>
<feature type="region of interest" description="Disordered" evidence="4">
    <location>
        <begin position="348"/>
        <end position="374"/>
    </location>
</feature>
<proteinExistence type="predicted"/>
<dbReference type="SMART" id="SM00228">
    <property type="entry name" value="PDZ"/>
    <property type="match status" value="1"/>
</dbReference>